<proteinExistence type="predicted"/>
<feature type="region of interest" description="Disordered" evidence="1">
    <location>
        <begin position="145"/>
        <end position="206"/>
    </location>
</feature>
<evidence type="ECO:0000256" key="1">
    <source>
        <dbReference type="SAM" id="MobiDB-lite"/>
    </source>
</evidence>
<reference evidence="2" key="1">
    <citation type="submission" date="2023-03" db="EMBL/GenBank/DDBJ databases">
        <title>Massive genome expansion in bonnet fungi (Mycena s.s.) driven by repeated elements and novel gene families across ecological guilds.</title>
        <authorList>
            <consortium name="Lawrence Berkeley National Laboratory"/>
            <person name="Harder C.B."/>
            <person name="Miyauchi S."/>
            <person name="Viragh M."/>
            <person name="Kuo A."/>
            <person name="Thoen E."/>
            <person name="Andreopoulos B."/>
            <person name="Lu D."/>
            <person name="Skrede I."/>
            <person name="Drula E."/>
            <person name="Henrissat B."/>
            <person name="Morin E."/>
            <person name="Kohler A."/>
            <person name="Barry K."/>
            <person name="LaButti K."/>
            <person name="Morin E."/>
            <person name="Salamov A."/>
            <person name="Lipzen A."/>
            <person name="Mereny Z."/>
            <person name="Hegedus B."/>
            <person name="Baldrian P."/>
            <person name="Stursova M."/>
            <person name="Weitz H."/>
            <person name="Taylor A."/>
            <person name="Grigoriev I.V."/>
            <person name="Nagy L.G."/>
            <person name="Martin F."/>
            <person name="Kauserud H."/>
        </authorList>
    </citation>
    <scope>NUCLEOTIDE SEQUENCE</scope>
    <source>
        <strain evidence="2">9144</strain>
    </source>
</reference>
<evidence type="ECO:0000313" key="2">
    <source>
        <dbReference type="EMBL" id="KAJ7215439.1"/>
    </source>
</evidence>
<feature type="compositionally biased region" description="Low complexity" evidence="1">
    <location>
        <begin position="185"/>
        <end position="200"/>
    </location>
</feature>
<feature type="compositionally biased region" description="Basic residues" evidence="1">
    <location>
        <begin position="159"/>
        <end position="174"/>
    </location>
</feature>
<keyword evidence="3" id="KW-1185">Reference proteome</keyword>
<feature type="compositionally biased region" description="Acidic residues" evidence="1">
    <location>
        <begin position="145"/>
        <end position="155"/>
    </location>
</feature>
<accession>A0AAD6YI64</accession>
<evidence type="ECO:0000313" key="3">
    <source>
        <dbReference type="Proteomes" id="UP001219525"/>
    </source>
</evidence>
<dbReference type="Proteomes" id="UP001219525">
    <property type="component" value="Unassembled WGS sequence"/>
</dbReference>
<comment type="caution">
    <text evidence="2">The sequence shown here is derived from an EMBL/GenBank/DDBJ whole genome shotgun (WGS) entry which is preliminary data.</text>
</comment>
<gene>
    <name evidence="2" type="ORF">GGX14DRAFT_391869</name>
</gene>
<name>A0AAD6YI64_9AGAR</name>
<dbReference type="EMBL" id="JARJCW010000017">
    <property type="protein sequence ID" value="KAJ7215439.1"/>
    <property type="molecule type" value="Genomic_DNA"/>
</dbReference>
<dbReference type="AlphaFoldDB" id="A0AAD6YI64"/>
<protein>
    <submittedName>
        <fullName evidence="2">Uncharacterized protein</fullName>
    </submittedName>
</protein>
<sequence length="219" mass="24184">MLSVDRSLVVMRSALRLYLGKVRGIYRYGSVSGKHDSFTDAETVDGLSYLSLEVYEQIHPGRNMFQHIAPSEGPSTFDLALFTHAPISELVYHLNGAAILPLSNNGDGLFKLSAGDDGYERWCILNQREHRIVLRLDHIDGEESAVEEEDYDEAAEGSKKRKPKPPRGAVKRARRAAEPRRRSGAQKNGAGKATKGAGSKKNTKKIALGFFKNSRSAID</sequence>
<organism evidence="2 3">
    <name type="scientific">Mycena pura</name>
    <dbReference type="NCBI Taxonomy" id="153505"/>
    <lineage>
        <taxon>Eukaryota</taxon>
        <taxon>Fungi</taxon>
        <taxon>Dikarya</taxon>
        <taxon>Basidiomycota</taxon>
        <taxon>Agaricomycotina</taxon>
        <taxon>Agaricomycetes</taxon>
        <taxon>Agaricomycetidae</taxon>
        <taxon>Agaricales</taxon>
        <taxon>Marasmiineae</taxon>
        <taxon>Mycenaceae</taxon>
        <taxon>Mycena</taxon>
    </lineage>
</organism>